<reference evidence="4" key="2">
    <citation type="submission" date="2015-01" db="EMBL/GenBank/DDBJ databases">
        <authorList>
            <person name="Manzoor Shahid"/>
            <person name="Zubair Saima"/>
        </authorList>
    </citation>
    <scope>NUCLEOTIDE SEQUENCE [LARGE SCALE GENOMIC DNA]</scope>
    <source>
        <strain evidence="4">V1</strain>
    </source>
</reference>
<evidence type="ECO:0000313" key="3">
    <source>
        <dbReference type="EMBL" id="QEJ97838.1"/>
    </source>
</evidence>
<dbReference type="Proteomes" id="UP000323594">
    <property type="component" value="Chromosome"/>
</dbReference>
<dbReference type="RefSeq" id="WP_024753435.1">
    <property type="nucleotide sequence ID" value="NZ_CDNC01000034.1"/>
</dbReference>
<evidence type="ECO:0000313" key="5">
    <source>
        <dbReference type="Proteomes" id="UP000323594"/>
    </source>
</evidence>
<dbReference type="Proteomes" id="UP000042527">
    <property type="component" value="Unassembled WGS sequence"/>
</dbReference>
<evidence type="ECO:0000313" key="2">
    <source>
        <dbReference type="EMBL" id="CEM62635.1"/>
    </source>
</evidence>
<evidence type="ECO:0008006" key="6">
    <source>
        <dbReference type="Google" id="ProtNLM"/>
    </source>
</evidence>
<keyword evidence="4" id="KW-1185">Reference proteome</keyword>
<reference evidence="3 5" key="3">
    <citation type="submission" date="2019-08" db="EMBL/GenBank/DDBJ databases">
        <authorList>
            <person name="Kuhnert P."/>
        </authorList>
    </citation>
    <scope>NUCLEOTIDE SEQUENCE [LARGE SCALE GENOMIC DNA]</scope>
    <source>
        <strain evidence="3 5">B36.5</strain>
    </source>
</reference>
<evidence type="ECO:0000256" key="1">
    <source>
        <dbReference type="SAM" id="SignalP"/>
    </source>
</evidence>
<dbReference type="AlphaFoldDB" id="A0A0B7H077"/>
<dbReference type="PROSITE" id="PS51257">
    <property type="entry name" value="PROKAR_LIPOPROTEIN"/>
    <property type="match status" value="1"/>
</dbReference>
<name>A0A0B7H077_TREPH</name>
<sequence length="234" mass="26686">MKKKRFFQIFLLVISIFLFSACSFDAPRIITTEVKRLYIIDSNENLRERLSVFVLYTDKNGRNDYASMKIKENTSDFIWTADRENSSFFLSSANNDTELWTGSNKFVYPGQRFPEGMYTITIEDLAGETAKIDCSLVKAPDILTAPFSFSLQDNLWKLTLKDEGSNFLTASLIFLGADRQPLAVQSLSLIQKGDNTGDIQEAKKLYSDSRYVQCLIENENRTIAFISPPQTLYP</sequence>
<feature type="chain" id="PRO_5041521885" description="Lipoprotein" evidence="1">
    <location>
        <begin position="26"/>
        <end position="234"/>
    </location>
</feature>
<dbReference type="OrthoDB" id="362315at2"/>
<evidence type="ECO:0000313" key="4">
    <source>
        <dbReference type="Proteomes" id="UP000042527"/>
    </source>
</evidence>
<keyword evidence="1" id="KW-0732">Signal</keyword>
<accession>A0A0B7H077</accession>
<proteinExistence type="predicted"/>
<organism evidence="2 4">
    <name type="scientific">Treponema phagedenis</name>
    <dbReference type="NCBI Taxonomy" id="162"/>
    <lineage>
        <taxon>Bacteria</taxon>
        <taxon>Pseudomonadati</taxon>
        <taxon>Spirochaetota</taxon>
        <taxon>Spirochaetia</taxon>
        <taxon>Spirochaetales</taxon>
        <taxon>Treponemataceae</taxon>
        <taxon>Treponema</taxon>
    </lineage>
</organism>
<protein>
    <recommendedName>
        <fullName evidence="6">Lipoprotein</fullName>
    </recommendedName>
</protein>
<gene>
    <name evidence="3" type="ORF">FUT82_07420</name>
    <name evidence="2" type="ORF">TPHV1_40138</name>
</gene>
<dbReference type="EMBL" id="CP042817">
    <property type="protein sequence ID" value="QEJ97838.1"/>
    <property type="molecule type" value="Genomic_DNA"/>
</dbReference>
<dbReference type="EMBL" id="CDNC01000034">
    <property type="protein sequence ID" value="CEM62635.1"/>
    <property type="molecule type" value="Genomic_DNA"/>
</dbReference>
<feature type="signal peptide" evidence="1">
    <location>
        <begin position="1"/>
        <end position="25"/>
    </location>
</feature>
<dbReference type="GeneID" id="57752912"/>
<reference evidence="2" key="1">
    <citation type="submission" date="2015-01" db="EMBL/GenBank/DDBJ databases">
        <authorList>
            <person name="Xiang T."/>
            <person name="Song Y."/>
            <person name="Huang L."/>
            <person name="Wang B."/>
            <person name="Wu P."/>
        </authorList>
    </citation>
    <scope>NUCLEOTIDE SEQUENCE [LARGE SCALE GENOMIC DNA]</scope>
    <source>
        <strain evidence="2">V1</strain>
    </source>
</reference>